<dbReference type="Gene3D" id="2.40.420.20">
    <property type="match status" value="1"/>
</dbReference>
<feature type="domain" description="CusB-like three alpha-helical bundle" evidence="4">
    <location>
        <begin position="269"/>
        <end position="300"/>
    </location>
</feature>
<dbReference type="AlphaFoldDB" id="A0A2J0KS37"/>
<feature type="domain" description="Heavy metal binding" evidence="3">
    <location>
        <begin position="41"/>
        <end position="66"/>
    </location>
</feature>
<evidence type="ECO:0000313" key="7">
    <source>
        <dbReference type="EMBL" id="PIU41382.1"/>
    </source>
</evidence>
<dbReference type="InterPro" id="IPR058792">
    <property type="entry name" value="Beta-barrel_RND_2"/>
</dbReference>
<dbReference type="InterPro" id="IPR058649">
    <property type="entry name" value="CzcB_C"/>
</dbReference>
<feature type="domain" description="CzcB-like C-terminal circularly permuted SH3-like" evidence="6">
    <location>
        <begin position="392"/>
        <end position="452"/>
    </location>
</feature>
<dbReference type="Proteomes" id="UP000230052">
    <property type="component" value="Unassembled WGS sequence"/>
</dbReference>
<dbReference type="Pfam" id="PF19335">
    <property type="entry name" value="HMBD"/>
    <property type="match status" value="1"/>
</dbReference>
<dbReference type="Gene3D" id="6.10.140.730">
    <property type="match status" value="1"/>
</dbReference>
<evidence type="ECO:0000313" key="8">
    <source>
        <dbReference type="Proteomes" id="UP000230052"/>
    </source>
</evidence>
<feature type="domain" description="CusB-like beta-barrel" evidence="5">
    <location>
        <begin position="310"/>
        <end position="384"/>
    </location>
</feature>
<dbReference type="GO" id="GO:0060003">
    <property type="term" value="P:copper ion export"/>
    <property type="evidence" value="ECO:0007669"/>
    <property type="project" value="TreeGrafter"/>
</dbReference>
<dbReference type="GO" id="GO:0022857">
    <property type="term" value="F:transmembrane transporter activity"/>
    <property type="evidence" value="ECO:0007669"/>
    <property type="project" value="InterPro"/>
</dbReference>
<dbReference type="PANTHER" id="PTHR30097:SF15">
    <property type="entry name" value="CATION EFFLUX SYSTEM PROTEIN CUSB"/>
    <property type="match status" value="1"/>
</dbReference>
<evidence type="ECO:0000259" key="6">
    <source>
        <dbReference type="Pfam" id="PF25975"/>
    </source>
</evidence>
<proteinExistence type="inferred from homology"/>
<dbReference type="Gene3D" id="2.40.30.170">
    <property type="match status" value="1"/>
</dbReference>
<dbReference type="EMBL" id="PEWV01000060">
    <property type="protein sequence ID" value="PIU41382.1"/>
    <property type="molecule type" value="Genomic_DNA"/>
</dbReference>
<organism evidence="7 8">
    <name type="scientific">Candidatus Aquitaenariimonas noxiae</name>
    <dbReference type="NCBI Taxonomy" id="1974741"/>
    <lineage>
        <taxon>Bacteria</taxon>
        <taxon>Pseudomonadati</taxon>
        <taxon>Candidatus Omnitrophota</taxon>
        <taxon>Candidatus Aquitaenariimonas</taxon>
    </lineage>
</organism>
<evidence type="ECO:0008006" key="9">
    <source>
        <dbReference type="Google" id="ProtNLM"/>
    </source>
</evidence>
<dbReference type="FunFam" id="2.40.30.170:FF:000010">
    <property type="entry name" value="Efflux RND transporter periplasmic adaptor subunit"/>
    <property type="match status" value="1"/>
</dbReference>
<accession>A0A2J0KS37</accession>
<evidence type="ECO:0000259" key="4">
    <source>
        <dbReference type="Pfam" id="PF25869"/>
    </source>
</evidence>
<reference evidence="7 8" key="1">
    <citation type="submission" date="2017-09" db="EMBL/GenBank/DDBJ databases">
        <title>Depth-based differentiation of microbial function through sediment-hosted aquifers and enrichment of novel symbionts in the deep terrestrial subsurface.</title>
        <authorList>
            <person name="Probst A.J."/>
            <person name="Ladd B."/>
            <person name="Jarett J.K."/>
            <person name="Geller-Mcgrath D.E."/>
            <person name="Sieber C.M."/>
            <person name="Emerson J.B."/>
            <person name="Anantharaman K."/>
            <person name="Thomas B.C."/>
            <person name="Malmstrom R."/>
            <person name="Stieglmeier M."/>
            <person name="Klingl A."/>
            <person name="Woyke T."/>
            <person name="Ryan C.M."/>
            <person name="Banfield J.F."/>
        </authorList>
    </citation>
    <scope>NUCLEOTIDE SEQUENCE [LARGE SCALE GENOMIC DNA]</scope>
    <source>
        <strain evidence="7">CG07_land_8_20_14_0_80_42_15</strain>
    </source>
</reference>
<dbReference type="GO" id="GO:0015679">
    <property type="term" value="P:plasma membrane copper ion transport"/>
    <property type="evidence" value="ECO:0007669"/>
    <property type="project" value="TreeGrafter"/>
</dbReference>
<dbReference type="InterPro" id="IPR045800">
    <property type="entry name" value="HMBD"/>
</dbReference>
<evidence type="ECO:0000259" key="3">
    <source>
        <dbReference type="Pfam" id="PF19335"/>
    </source>
</evidence>
<gene>
    <name evidence="7" type="ORF">COS99_05840</name>
</gene>
<dbReference type="PANTHER" id="PTHR30097">
    <property type="entry name" value="CATION EFFLUX SYSTEM PROTEIN CUSB"/>
    <property type="match status" value="1"/>
</dbReference>
<comment type="caution">
    <text evidence="7">The sequence shown here is derived from an EMBL/GenBank/DDBJ whole genome shotgun (WGS) entry which is preliminary data.</text>
</comment>
<dbReference type="Pfam" id="PF25975">
    <property type="entry name" value="CzcB_C"/>
    <property type="match status" value="1"/>
</dbReference>
<dbReference type="Pfam" id="PF25954">
    <property type="entry name" value="Beta-barrel_RND_2"/>
    <property type="match status" value="1"/>
</dbReference>
<dbReference type="InterPro" id="IPR058791">
    <property type="entry name" value="3HB_CusB"/>
</dbReference>
<name>A0A2J0KS37_9BACT</name>
<keyword evidence="2" id="KW-0813">Transport</keyword>
<dbReference type="GO" id="GO:0016020">
    <property type="term" value="C:membrane"/>
    <property type="evidence" value="ECO:0007669"/>
    <property type="project" value="InterPro"/>
</dbReference>
<dbReference type="Pfam" id="PF25869">
    <property type="entry name" value="3HB_CusB"/>
    <property type="match status" value="1"/>
</dbReference>
<evidence type="ECO:0000259" key="5">
    <source>
        <dbReference type="Pfam" id="PF25954"/>
    </source>
</evidence>
<dbReference type="GO" id="GO:0030288">
    <property type="term" value="C:outer membrane-bounded periplasmic space"/>
    <property type="evidence" value="ECO:0007669"/>
    <property type="project" value="TreeGrafter"/>
</dbReference>
<evidence type="ECO:0000256" key="2">
    <source>
        <dbReference type="ARBA" id="ARBA00022448"/>
    </source>
</evidence>
<dbReference type="GO" id="GO:0046914">
    <property type="term" value="F:transition metal ion binding"/>
    <property type="evidence" value="ECO:0007669"/>
    <property type="project" value="TreeGrafter"/>
</dbReference>
<dbReference type="InterPro" id="IPR006143">
    <property type="entry name" value="RND_pump_MFP"/>
</dbReference>
<evidence type="ECO:0000256" key="1">
    <source>
        <dbReference type="ARBA" id="ARBA00009477"/>
    </source>
</evidence>
<comment type="similarity">
    <text evidence="1">Belongs to the membrane fusion protein (MFP) (TC 8.A.1) family.</text>
</comment>
<sequence>MEKNKNISIIYLLLVFLVMMTVSGCGQSQDPNIVSQSKITYHCPMHPTYTSDKPGDCPICGMKLVKAENDSSDKASAQEMNMQAPSKEKTLEEVCVTYKCTMKDCPMSIKAHIKPGERLICPVCGEVIVTTSGKVVEIPNDKTPQGSVSAEGKKERKLLYYRNPMNPQATSPVPMKDSMGMDYVPVYEEEAPAAAYGGPTVTISPERQQMIGVKTEPVKIMDLTKVVRVSGKIAYDPELAITQEEFIQALDTQDNVKDSPLQDVIDRAKSLTEASRNKLKLLGMNDDQIAVLEKTRKAETNLYLPGKGENVWAYIDVYEYEIGFIKIGDPVDIEAVAYPGEKFPGKIVSINPVLDPATRTNQVRVEVPNPENKLKPEMFVNALIKEDLGSKLAVPETAVLDTGLRKIVYLSEENNVLESREVTLGQKAENYYEVLGGIKEGDVVVTSGNFLVDSESKLKSPSQGK</sequence>
<dbReference type="InterPro" id="IPR051909">
    <property type="entry name" value="MFP_Cation_Efflux"/>
</dbReference>
<dbReference type="NCBIfam" id="TIGR01730">
    <property type="entry name" value="RND_mfp"/>
    <property type="match status" value="1"/>
</dbReference>
<dbReference type="PROSITE" id="PS51257">
    <property type="entry name" value="PROKAR_LIPOPROTEIN"/>
    <property type="match status" value="1"/>
</dbReference>
<protein>
    <recommendedName>
        <fullName evidence="9">RND efflux pump membrane fusion protein barrel-sandwich domain-containing protein</fullName>
    </recommendedName>
</protein>
<dbReference type="SUPFAM" id="SSF111369">
    <property type="entry name" value="HlyD-like secretion proteins"/>
    <property type="match status" value="1"/>
</dbReference>